<feature type="compositionally biased region" description="Polar residues" evidence="1">
    <location>
        <begin position="1"/>
        <end position="11"/>
    </location>
</feature>
<gene>
    <name evidence="2" type="ORF">HHK36_002672</name>
</gene>
<organism evidence="2 3">
    <name type="scientific">Tetracentron sinense</name>
    <name type="common">Spur-leaf</name>
    <dbReference type="NCBI Taxonomy" id="13715"/>
    <lineage>
        <taxon>Eukaryota</taxon>
        <taxon>Viridiplantae</taxon>
        <taxon>Streptophyta</taxon>
        <taxon>Embryophyta</taxon>
        <taxon>Tracheophyta</taxon>
        <taxon>Spermatophyta</taxon>
        <taxon>Magnoliopsida</taxon>
        <taxon>Trochodendrales</taxon>
        <taxon>Trochodendraceae</taxon>
        <taxon>Tetracentron</taxon>
    </lineage>
</organism>
<accession>A0A834ZML2</accession>
<keyword evidence="3" id="KW-1185">Reference proteome</keyword>
<feature type="compositionally biased region" description="Low complexity" evidence="1">
    <location>
        <begin position="12"/>
        <end position="23"/>
    </location>
</feature>
<dbReference type="Proteomes" id="UP000655225">
    <property type="component" value="Unassembled WGS sequence"/>
</dbReference>
<sequence length="130" mass="14797">MPWRMTSQNLRSSVSSSSSSSSSAKRPVALENAVKVTAILPHQAKKRPSLTNLTTRPMLLGTLFEPLEFWGIRQEIYQEVRKLQRACLRNPVKIEAASKYSTVATLKQQYRFVPAKYEVVSFHLEDVCKK</sequence>
<dbReference type="EMBL" id="JABCRI010000002">
    <property type="protein sequence ID" value="KAF8410150.1"/>
    <property type="molecule type" value="Genomic_DNA"/>
</dbReference>
<name>A0A834ZML2_TETSI</name>
<dbReference type="OrthoDB" id="10261904at2759"/>
<proteinExistence type="predicted"/>
<evidence type="ECO:0000256" key="1">
    <source>
        <dbReference type="SAM" id="MobiDB-lite"/>
    </source>
</evidence>
<evidence type="ECO:0000313" key="3">
    <source>
        <dbReference type="Proteomes" id="UP000655225"/>
    </source>
</evidence>
<evidence type="ECO:0000313" key="2">
    <source>
        <dbReference type="EMBL" id="KAF8410150.1"/>
    </source>
</evidence>
<feature type="region of interest" description="Disordered" evidence="1">
    <location>
        <begin position="1"/>
        <end position="27"/>
    </location>
</feature>
<comment type="caution">
    <text evidence="2">The sequence shown here is derived from an EMBL/GenBank/DDBJ whole genome shotgun (WGS) entry which is preliminary data.</text>
</comment>
<dbReference type="AlphaFoldDB" id="A0A834ZML2"/>
<protein>
    <submittedName>
        <fullName evidence="2">Uncharacterized protein</fullName>
    </submittedName>
</protein>
<reference evidence="2 3" key="1">
    <citation type="submission" date="2020-04" db="EMBL/GenBank/DDBJ databases">
        <title>Plant Genome Project.</title>
        <authorList>
            <person name="Zhang R.-G."/>
        </authorList>
    </citation>
    <scope>NUCLEOTIDE SEQUENCE [LARGE SCALE GENOMIC DNA]</scope>
    <source>
        <strain evidence="2">YNK0</strain>
        <tissue evidence="2">Leaf</tissue>
    </source>
</reference>